<comment type="subcellular location">
    <subcellularLocation>
        <location evidence="1">Cell outer membrane</location>
    </subcellularLocation>
</comment>
<sequence length="441" mass="48757">MAPIFHILLIIPLTKVSCLDDPGYQPNQEFGLIVGQDYIRYDSRNSDVINVESTIDWANPASIRAHWNDVSEDVLEDEVKSIKFDANYEFEHGVITSIDAGIAISQREKSKDALQIANGCFDVDQFEDGNAAIAANANTCNSGIDFDDNIFAINSNNGFLSDVAGDFPRDFVLIPQLDAFIEGIGQIRNQPDWNELLPRPERTVSNSEDTTAFYVQVNMEGETDAFTWTGNAGFRQVKTEVASVGNAVELLSVEAILGGSEGGLIEATFSDPSFLTKSNDYSNFLPSANVSLDFGDGYFLKAGAAKVITRPAIEDVGVNRNFNYVRSTDTFQSGGNPFLTPYEATQFDMSLEYYAENGDAFSLAVFRKSIGTYISTTTVQRTDRFMIDKLDAGGNIIQVPLVESITEKSNRKGGVVNGFEVAALHYFDYLHRLFKWLWYSS</sequence>
<reference evidence="5 6" key="1">
    <citation type="submission" date="2023-10" db="EMBL/GenBank/DDBJ databases">
        <title>Glaciecola aquimarina strain GGW-M5 nov., isolated from a coastal seawater.</title>
        <authorList>
            <person name="Bayburt H."/>
            <person name="Kim J.M."/>
            <person name="Choi B.J."/>
            <person name="Jeon C.O."/>
        </authorList>
    </citation>
    <scope>NUCLEOTIDE SEQUENCE [LARGE SCALE GENOMIC DNA]</scope>
    <source>
        <strain evidence="5 6">KCTC 32108</strain>
    </source>
</reference>
<dbReference type="RefSeq" id="WP_316026457.1">
    <property type="nucleotide sequence ID" value="NZ_JAWDIO010000002.1"/>
</dbReference>
<gene>
    <name evidence="5" type="ORF">RS130_14100</name>
</gene>
<dbReference type="Proteomes" id="UP001247805">
    <property type="component" value="Unassembled WGS sequence"/>
</dbReference>
<comment type="caution">
    <text evidence="5">The sequence shown here is derived from an EMBL/GenBank/DDBJ whole genome shotgun (WGS) entry which is preliminary data.</text>
</comment>
<evidence type="ECO:0000256" key="3">
    <source>
        <dbReference type="ARBA" id="ARBA00023237"/>
    </source>
</evidence>
<dbReference type="InterPro" id="IPR000531">
    <property type="entry name" value="Beta-barrel_TonB"/>
</dbReference>
<evidence type="ECO:0000256" key="2">
    <source>
        <dbReference type="ARBA" id="ARBA00023136"/>
    </source>
</evidence>
<accession>A0ABU3SY28</accession>
<keyword evidence="6" id="KW-1185">Reference proteome</keyword>
<dbReference type="SUPFAM" id="SSF56935">
    <property type="entry name" value="Porins"/>
    <property type="match status" value="1"/>
</dbReference>
<dbReference type="Gene3D" id="2.40.170.20">
    <property type="entry name" value="TonB-dependent receptor, beta-barrel domain"/>
    <property type="match status" value="1"/>
</dbReference>
<organism evidence="5 6">
    <name type="scientific">Paraglaciecola aquimarina</name>
    <dbReference type="NCBI Taxonomy" id="1235557"/>
    <lineage>
        <taxon>Bacteria</taxon>
        <taxon>Pseudomonadati</taxon>
        <taxon>Pseudomonadota</taxon>
        <taxon>Gammaproteobacteria</taxon>
        <taxon>Alteromonadales</taxon>
        <taxon>Alteromonadaceae</taxon>
        <taxon>Paraglaciecola</taxon>
    </lineage>
</organism>
<evidence type="ECO:0000256" key="1">
    <source>
        <dbReference type="ARBA" id="ARBA00004442"/>
    </source>
</evidence>
<keyword evidence="5" id="KW-0675">Receptor</keyword>
<keyword evidence="3" id="KW-0998">Cell outer membrane</keyword>
<dbReference type="PANTHER" id="PTHR40980">
    <property type="entry name" value="PLUG DOMAIN-CONTAINING PROTEIN"/>
    <property type="match status" value="1"/>
</dbReference>
<dbReference type="Pfam" id="PF00593">
    <property type="entry name" value="TonB_dep_Rec_b-barrel"/>
    <property type="match status" value="1"/>
</dbReference>
<name>A0ABU3SY28_9ALTE</name>
<protein>
    <submittedName>
        <fullName evidence="5">TonB-dependent receptor</fullName>
    </submittedName>
</protein>
<evidence type="ECO:0000259" key="4">
    <source>
        <dbReference type="Pfam" id="PF00593"/>
    </source>
</evidence>
<dbReference type="InterPro" id="IPR036942">
    <property type="entry name" value="Beta-barrel_TonB_sf"/>
</dbReference>
<dbReference type="EMBL" id="JAWDIO010000002">
    <property type="protein sequence ID" value="MDU0354887.1"/>
    <property type="molecule type" value="Genomic_DNA"/>
</dbReference>
<keyword evidence="2" id="KW-0472">Membrane</keyword>
<dbReference type="PANTHER" id="PTHR40980:SF3">
    <property type="entry name" value="TONB-DEPENDENT RECEPTOR-LIKE BETA-BARREL DOMAIN-CONTAINING PROTEIN"/>
    <property type="match status" value="1"/>
</dbReference>
<proteinExistence type="predicted"/>
<evidence type="ECO:0000313" key="6">
    <source>
        <dbReference type="Proteomes" id="UP001247805"/>
    </source>
</evidence>
<feature type="domain" description="TonB-dependent receptor-like beta-barrel" evidence="4">
    <location>
        <begin position="34"/>
        <end position="421"/>
    </location>
</feature>
<evidence type="ECO:0000313" key="5">
    <source>
        <dbReference type="EMBL" id="MDU0354887.1"/>
    </source>
</evidence>